<comment type="caution">
    <text evidence="1">The sequence shown here is derived from an EMBL/GenBank/DDBJ whole genome shotgun (WGS) entry which is preliminary data.</text>
</comment>
<dbReference type="Proteomes" id="UP001199469">
    <property type="component" value="Unassembled WGS sequence"/>
</dbReference>
<protein>
    <submittedName>
        <fullName evidence="1">Uncharacterized protein</fullName>
    </submittedName>
</protein>
<dbReference type="RefSeq" id="WP_230729994.1">
    <property type="nucleotide sequence ID" value="NZ_JAJNDB010000001.1"/>
</dbReference>
<accession>A0ABS8P230</accession>
<proteinExistence type="predicted"/>
<dbReference type="EMBL" id="JAJNDB010000001">
    <property type="protein sequence ID" value="MCD2192316.1"/>
    <property type="molecule type" value="Genomic_DNA"/>
</dbReference>
<name>A0ABS8P230_9PSEU</name>
<evidence type="ECO:0000313" key="2">
    <source>
        <dbReference type="Proteomes" id="UP001199469"/>
    </source>
</evidence>
<sequence length="143" mass="14745">MGERRVDLDRTSWETLPARALEVLARECSARRAPGARSPRAGEPPRAEAIDALVAGVATLAAAVGAEQPDSPDVAGCLRRAVELTAGVGEAAWRVSCSAGAAGQERAAETADVVMGAALTLRILAELGQRVVPPADADPRPSR</sequence>
<organism evidence="1 2">
    <name type="scientific">Actinomycetospora endophytica</name>
    <dbReference type="NCBI Taxonomy" id="2291215"/>
    <lineage>
        <taxon>Bacteria</taxon>
        <taxon>Bacillati</taxon>
        <taxon>Actinomycetota</taxon>
        <taxon>Actinomycetes</taxon>
        <taxon>Pseudonocardiales</taxon>
        <taxon>Pseudonocardiaceae</taxon>
        <taxon>Actinomycetospora</taxon>
    </lineage>
</organism>
<evidence type="ECO:0000313" key="1">
    <source>
        <dbReference type="EMBL" id="MCD2192316.1"/>
    </source>
</evidence>
<gene>
    <name evidence="1" type="ORF">LQ327_02755</name>
</gene>
<reference evidence="1 2" key="1">
    <citation type="submission" date="2021-11" db="EMBL/GenBank/DDBJ databases">
        <title>Draft genome sequence of Actinomycetospora sp. SF1 isolated from the rhizosphere soil.</title>
        <authorList>
            <person name="Duangmal K."/>
            <person name="Chantavorakit T."/>
        </authorList>
    </citation>
    <scope>NUCLEOTIDE SEQUENCE [LARGE SCALE GENOMIC DNA]</scope>
    <source>
        <strain evidence="1 2">TBRC 5722</strain>
    </source>
</reference>
<keyword evidence="2" id="KW-1185">Reference proteome</keyword>